<feature type="non-terminal residue" evidence="1">
    <location>
        <position position="158"/>
    </location>
</feature>
<gene>
    <name evidence="1" type="ORF">FWK35_00032316</name>
</gene>
<comment type="caution">
    <text evidence="1">The sequence shown here is derived from an EMBL/GenBank/DDBJ whole genome shotgun (WGS) entry which is preliminary data.</text>
</comment>
<name>A0A6G0VUT7_APHCR</name>
<feature type="non-terminal residue" evidence="1">
    <location>
        <position position="1"/>
    </location>
</feature>
<dbReference type="AlphaFoldDB" id="A0A6G0VUT7"/>
<reference evidence="1 2" key="1">
    <citation type="submission" date="2019-08" db="EMBL/GenBank/DDBJ databases">
        <title>Whole genome of Aphis craccivora.</title>
        <authorList>
            <person name="Voronova N.V."/>
            <person name="Shulinski R.S."/>
            <person name="Bandarenka Y.V."/>
            <person name="Zhorov D.G."/>
            <person name="Warner D."/>
        </authorList>
    </citation>
    <scope>NUCLEOTIDE SEQUENCE [LARGE SCALE GENOMIC DNA]</scope>
    <source>
        <strain evidence="1">180601</strain>
        <tissue evidence="1">Whole Body</tissue>
    </source>
</reference>
<evidence type="ECO:0000313" key="1">
    <source>
        <dbReference type="EMBL" id="KAF0708620.1"/>
    </source>
</evidence>
<keyword evidence="2" id="KW-1185">Reference proteome</keyword>
<dbReference type="EMBL" id="VUJU01012130">
    <property type="protein sequence ID" value="KAF0708620.1"/>
    <property type="molecule type" value="Genomic_DNA"/>
</dbReference>
<dbReference type="OrthoDB" id="8062195at2759"/>
<sequence>LPVSPLFTSRKQNNNIHHIHVAQQRERAGPLKWKKRKFIINEALVKFTDKPLPSKFTDLSTPLSFFNYFFDEKLYDLIVEQTNLFSNDNVFAFSLPYLHFNDNSTMLPKDHPDNDRLHKIRPVIDHLTHSRRITREARDTTMYNGDGTFSLLFSPGDE</sequence>
<proteinExistence type="predicted"/>
<dbReference type="Proteomes" id="UP000478052">
    <property type="component" value="Unassembled WGS sequence"/>
</dbReference>
<protein>
    <submittedName>
        <fullName evidence="1">PiggyBac transposable element-derived protein 2-like isoform X1</fullName>
    </submittedName>
</protein>
<organism evidence="1 2">
    <name type="scientific">Aphis craccivora</name>
    <name type="common">Cowpea aphid</name>
    <dbReference type="NCBI Taxonomy" id="307492"/>
    <lineage>
        <taxon>Eukaryota</taxon>
        <taxon>Metazoa</taxon>
        <taxon>Ecdysozoa</taxon>
        <taxon>Arthropoda</taxon>
        <taxon>Hexapoda</taxon>
        <taxon>Insecta</taxon>
        <taxon>Pterygota</taxon>
        <taxon>Neoptera</taxon>
        <taxon>Paraneoptera</taxon>
        <taxon>Hemiptera</taxon>
        <taxon>Sternorrhyncha</taxon>
        <taxon>Aphidomorpha</taxon>
        <taxon>Aphidoidea</taxon>
        <taxon>Aphididae</taxon>
        <taxon>Aphidini</taxon>
        <taxon>Aphis</taxon>
        <taxon>Aphis</taxon>
    </lineage>
</organism>
<accession>A0A6G0VUT7</accession>
<evidence type="ECO:0000313" key="2">
    <source>
        <dbReference type="Proteomes" id="UP000478052"/>
    </source>
</evidence>